<comment type="similarity">
    <text evidence="4">Belongs to the sel-1 family.</text>
</comment>
<evidence type="ECO:0000256" key="2">
    <source>
        <dbReference type="ARBA" id="ARBA00022771"/>
    </source>
</evidence>
<protein>
    <recommendedName>
        <fullName evidence="6">MYND-type domain-containing protein</fullName>
    </recommendedName>
</protein>
<dbReference type="SUPFAM" id="SSF81901">
    <property type="entry name" value="HCP-like"/>
    <property type="match status" value="1"/>
</dbReference>
<dbReference type="Gene3D" id="6.10.140.2220">
    <property type="match status" value="1"/>
</dbReference>
<keyword evidence="3" id="KW-0862">Zinc</keyword>
<feature type="domain" description="MYND-type" evidence="6">
    <location>
        <begin position="130"/>
        <end position="171"/>
    </location>
</feature>
<dbReference type="OrthoDB" id="5952526at2759"/>
<dbReference type="PANTHER" id="PTHR11102:SF160">
    <property type="entry name" value="ERAD-ASSOCIATED E3 UBIQUITIN-PROTEIN LIGASE COMPONENT HRD3"/>
    <property type="match status" value="1"/>
</dbReference>
<dbReference type="InterPro" id="IPR011990">
    <property type="entry name" value="TPR-like_helical_dom_sf"/>
</dbReference>
<evidence type="ECO:0000256" key="5">
    <source>
        <dbReference type="PROSITE-ProRule" id="PRU00134"/>
    </source>
</evidence>
<organism evidence="7 8">
    <name type="scientific">Thalassiosira oceanica</name>
    <name type="common">Marine diatom</name>
    <dbReference type="NCBI Taxonomy" id="159749"/>
    <lineage>
        <taxon>Eukaryota</taxon>
        <taxon>Sar</taxon>
        <taxon>Stramenopiles</taxon>
        <taxon>Ochrophyta</taxon>
        <taxon>Bacillariophyta</taxon>
        <taxon>Coscinodiscophyceae</taxon>
        <taxon>Thalassiosirophycidae</taxon>
        <taxon>Thalassiosirales</taxon>
        <taxon>Thalassiosiraceae</taxon>
        <taxon>Thalassiosira</taxon>
    </lineage>
</organism>
<dbReference type="InterPro" id="IPR006597">
    <property type="entry name" value="Sel1-like"/>
</dbReference>
<accession>K0SGA9</accession>
<dbReference type="PANTHER" id="PTHR11102">
    <property type="entry name" value="SEL-1-LIKE PROTEIN"/>
    <property type="match status" value="1"/>
</dbReference>
<dbReference type="GO" id="GO:0008270">
    <property type="term" value="F:zinc ion binding"/>
    <property type="evidence" value="ECO:0007669"/>
    <property type="project" value="UniProtKB-KW"/>
</dbReference>
<comment type="caution">
    <text evidence="7">The sequence shown here is derived from an EMBL/GenBank/DDBJ whole genome shotgun (WGS) entry which is preliminary data.</text>
</comment>
<dbReference type="AlphaFoldDB" id="K0SGA9"/>
<dbReference type="SMART" id="SM00671">
    <property type="entry name" value="SEL1"/>
    <property type="match status" value="2"/>
</dbReference>
<dbReference type="EMBL" id="AGNL01016296">
    <property type="protein sequence ID" value="EJK65153.1"/>
    <property type="molecule type" value="Genomic_DNA"/>
</dbReference>
<keyword evidence="1" id="KW-0479">Metal-binding</keyword>
<evidence type="ECO:0000313" key="8">
    <source>
        <dbReference type="Proteomes" id="UP000266841"/>
    </source>
</evidence>
<dbReference type="Gene3D" id="1.25.40.10">
    <property type="entry name" value="Tetratricopeptide repeat domain"/>
    <property type="match status" value="1"/>
</dbReference>
<keyword evidence="2 5" id="KW-0863">Zinc-finger</keyword>
<evidence type="ECO:0000256" key="4">
    <source>
        <dbReference type="ARBA" id="ARBA00038101"/>
    </source>
</evidence>
<dbReference type="Pfam" id="PF01753">
    <property type="entry name" value="zf-MYND"/>
    <property type="match status" value="1"/>
</dbReference>
<dbReference type="PROSITE" id="PS01360">
    <property type="entry name" value="ZF_MYND_1"/>
    <property type="match status" value="1"/>
</dbReference>
<keyword evidence="8" id="KW-1185">Reference proteome</keyword>
<evidence type="ECO:0000256" key="3">
    <source>
        <dbReference type="ARBA" id="ARBA00022833"/>
    </source>
</evidence>
<dbReference type="eggNOG" id="KOG1550">
    <property type="taxonomic scope" value="Eukaryota"/>
</dbReference>
<dbReference type="Pfam" id="PF08238">
    <property type="entry name" value="Sel1"/>
    <property type="match status" value="2"/>
</dbReference>
<sequence length="422" mass="46819">IAASRGGEDVSSHLWESKAREVDGLGSWRESRRGLALAQQTYLLLWCSSQRLGVEILRRGDGSIGTTNSCSLRLVVAGCGHWQSRTGQAWESRQARLLAFQLPAEYVALTRAPDQMSCSLVANDADEAVCANCGVVSSDAVKLKDCTACLLVKYCGVDCQMAHRKQHKKACKQRAEELKDEQLYSQGRERSEDDFCMICTLPIPLPMESSSVRRGCCLKRVCHGCDLAAQKRGMSDCAFCRTPTPDAATSLRMIQKRVKKKDPAAMCNLGKEYFNGGGHCGLKKNTARALELFSEAADLGSIEAHHCLGCQYLNGVGVPKDEAKAVHYWETAATQGDVRARHDLGLLEYYHCNNYERAVRHWLISAKVGHEGSLKMIQESFRDGGATKAQYVEALKGYQDAIEEMRSPEREEAKRLRQQGRY</sequence>
<dbReference type="InterPro" id="IPR050767">
    <property type="entry name" value="Sel1_AlgK"/>
</dbReference>
<reference evidence="7 8" key="1">
    <citation type="journal article" date="2012" name="Genome Biol.">
        <title>Genome and low-iron response of an oceanic diatom adapted to chronic iron limitation.</title>
        <authorList>
            <person name="Lommer M."/>
            <person name="Specht M."/>
            <person name="Roy A.S."/>
            <person name="Kraemer L."/>
            <person name="Andreson R."/>
            <person name="Gutowska M.A."/>
            <person name="Wolf J."/>
            <person name="Bergner S.V."/>
            <person name="Schilhabel M.B."/>
            <person name="Klostermeier U.C."/>
            <person name="Beiko R.G."/>
            <person name="Rosenstiel P."/>
            <person name="Hippler M."/>
            <person name="Laroche J."/>
        </authorList>
    </citation>
    <scope>NUCLEOTIDE SEQUENCE [LARGE SCALE GENOMIC DNA]</scope>
    <source>
        <strain evidence="7 8">CCMP1005</strain>
    </source>
</reference>
<evidence type="ECO:0000256" key="1">
    <source>
        <dbReference type="ARBA" id="ARBA00022723"/>
    </source>
</evidence>
<dbReference type="SUPFAM" id="SSF144232">
    <property type="entry name" value="HIT/MYND zinc finger-like"/>
    <property type="match status" value="1"/>
</dbReference>
<name>K0SGA9_THAOC</name>
<evidence type="ECO:0000259" key="6">
    <source>
        <dbReference type="PROSITE" id="PS50865"/>
    </source>
</evidence>
<evidence type="ECO:0000313" key="7">
    <source>
        <dbReference type="EMBL" id="EJK65153.1"/>
    </source>
</evidence>
<dbReference type="InterPro" id="IPR002893">
    <property type="entry name" value="Znf_MYND"/>
</dbReference>
<proteinExistence type="inferred from homology"/>
<feature type="non-terminal residue" evidence="7">
    <location>
        <position position="1"/>
    </location>
</feature>
<gene>
    <name evidence="7" type="ORF">THAOC_14028</name>
</gene>
<dbReference type="PROSITE" id="PS50865">
    <property type="entry name" value="ZF_MYND_2"/>
    <property type="match status" value="1"/>
</dbReference>
<dbReference type="Proteomes" id="UP000266841">
    <property type="component" value="Unassembled WGS sequence"/>
</dbReference>